<keyword evidence="2" id="KW-1185">Reference proteome</keyword>
<reference evidence="1" key="1">
    <citation type="journal article" date="2020" name="Cell">
        <title>Large-Scale Comparative Analyses of Tick Genomes Elucidate Their Genetic Diversity and Vector Capacities.</title>
        <authorList>
            <consortium name="Tick Genome and Microbiome Consortium (TIGMIC)"/>
            <person name="Jia N."/>
            <person name="Wang J."/>
            <person name="Shi W."/>
            <person name="Du L."/>
            <person name="Sun Y."/>
            <person name="Zhan W."/>
            <person name="Jiang J.F."/>
            <person name="Wang Q."/>
            <person name="Zhang B."/>
            <person name="Ji P."/>
            <person name="Bell-Sakyi L."/>
            <person name="Cui X.M."/>
            <person name="Yuan T.T."/>
            <person name="Jiang B.G."/>
            <person name="Yang W.F."/>
            <person name="Lam T.T."/>
            <person name="Chang Q.C."/>
            <person name="Ding S.J."/>
            <person name="Wang X.J."/>
            <person name="Zhu J.G."/>
            <person name="Ruan X.D."/>
            <person name="Zhao L."/>
            <person name="Wei J.T."/>
            <person name="Ye R.Z."/>
            <person name="Que T.C."/>
            <person name="Du C.H."/>
            <person name="Zhou Y.H."/>
            <person name="Cheng J.X."/>
            <person name="Dai P.F."/>
            <person name="Guo W.B."/>
            <person name="Han X.H."/>
            <person name="Huang E.J."/>
            <person name="Li L.F."/>
            <person name="Wei W."/>
            <person name="Gao Y.C."/>
            <person name="Liu J.Z."/>
            <person name="Shao H.Z."/>
            <person name="Wang X."/>
            <person name="Wang C.C."/>
            <person name="Yang T.C."/>
            <person name="Huo Q.B."/>
            <person name="Li W."/>
            <person name="Chen H.Y."/>
            <person name="Chen S.E."/>
            <person name="Zhou L.G."/>
            <person name="Ni X.B."/>
            <person name="Tian J.H."/>
            <person name="Sheng Y."/>
            <person name="Liu T."/>
            <person name="Pan Y.S."/>
            <person name="Xia L.Y."/>
            <person name="Li J."/>
            <person name="Zhao F."/>
            <person name="Cao W.C."/>
        </authorList>
    </citation>
    <scope>NUCLEOTIDE SEQUENCE</scope>
    <source>
        <strain evidence="1">Rsan-2018</strain>
    </source>
</reference>
<reference evidence="1" key="2">
    <citation type="submission" date="2021-09" db="EMBL/GenBank/DDBJ databases">
        <authorList>
            <person name="Jia N."/>
            <person name="Wang J."/>
            <person name="Shi W."/>
            <person name="Du L."/>
            <person name="Sun Y."/>
            <person name="Zhan W."/>
            <person name="Jiang J."/>
            <person name="Wang Q."/>
            <person name="Zhang B."/>
            <person name="Ji P."/>
            <person name="Sakyi L.B."/>
            <person name="Cui X."/>
            <person name="Yuan T."/>
            <person name="Jiang B."/>
            <person name="Yang W."/>
            <person name="Lam T.T.-Y."/>
            <person name="Chang Q."/>
            <person name="Ding S."/>
            <person name="Wang X."/>
            <person name="Zhu J."/>
            <person name="Ruan X."/>
            <person name="Zhao L."/>
            <person name="Wei J."/>
            <person name="Que T."/>
            <person name="Du C."/>
            <person name="Cheng J."/>
            <person name="Dai P."/>
            <person name="Han X."/>
            <person name="Huang E."/>
            <person name="Gao Y."/>
            <person name="Liu J."/>
            <person name="Shao H."/>
            <person name="Ye R."/>
            <person name="Li L."/>
            <person name="Wei W."/>
            <person name="Wang X."/>
            <person name="Wang C."/>
            <person name="Huo Q."/>
            <person name="Li W."/>
            <person name="Guo W."/>
            <person name="Chen H."/>
            <person name="Chen S."/>
            <person name="Zhou L."/>
            <person name="Zhou L."/>
            <person name="Ni X."/>
            <person name="Tian J."/>
            <person name="Zhou Y."/>
            <person name="Sheng Y."/>
            <person name="Liu T."/>
            <person name="Pan Y."/>
            <person name="Xia L."/>
            <person name="Li J."/>
            <person name="Zhao F."/>
            <person name="Cao W."/>
        </authorList>
    </citation>
    <scope>NUCLEOTIDE SEQUENCE</scope>
    <source>
        <strain evidence="1">Rsan-2018</strain>
        <tissue evidence="1">Larvae</tissue>
    </source>
</reference>
<protein>
    <submittedName>
        <fullName evidence="1">Uncharacterized protein</fullName>
    </submittedName>
</protein>
<dbReference type="EMBL" id="JABSTV010001253">
    <property type="protein sequence ID" value="KAH7944505.1"/>
    <property type="molecule type" value="Genomic_DNA"/>
</dbReference>
<accession>A0A9D4PK43</accession>
<name>A0A9D4PK43_RHISA</name>
<sequence>MTHLQSRRCSSGALRPSDLYYMLLLQRLPYLVEVEFCLVSETGAESELERMQEMHLQNGTRGLVHVVWSMYVEVGNHQDFQLLSMILRSCPKLDKLDVHFIRGTFSNAVRECRQITFTSEVPTSLWQDYTTPMGFTSCATACTNVSRTKPTDSWSFVRYRDLALRLTLRIIAPFQLVVATALSDYDMAQFIRDASRIQV</sequence>
<evidence type="ECO:0000313" key="2">
    <source>
        <dbReference type="Proteomes" id="UP000821837"/>
    </source>
</evidence>
<dbReference type="Proteomes" id="UP000821837">
    <property type="component" value="Unassembled WGS sequence"/>
</dbReference>
<proteinExistence type="predicted"/>
<comment type="caution">
    <text evidence="1">The sequence shown here is derived from an EMBL/GenBank/DDBJ whole genome shotgun (WGS) entry which is preliminary data.</text>
</comment>
<evidence type="ECO:0000313" key="1">
    <source>
        <dbReference type="EMBL" id="KAH7944505.1"/>
    </source>
</evidence>
<dbReference type="AlphaFoldDB" id="A0A9D4PK43"/>
<organism evidence="1 2">
    <name type="scientific">Rhipicephalus sanguineus</name>
    <name type="common">Brown dog tick</name>
    <name type="synonym">Ixodes sanguineus</name>
    <dbReference type="NCBI Taxonomy" id="34632"/>
    <lineage>
        <taxon>Eukaryota</taxon>
        <taxon>Metazoa</taxon>
        <taxon>Ecdysozoa</taxon>
        <taxon>Arthropoda</taxon>
        <taxon>Chelicerata</taxon>
        <taxon>Arachnida</taxon>
        <taxon>Acari</taxon>
        <taxon>Parasitiformes</taxon>
        <taxon>Ixodida</taxon>
        <taxon>Ixodoidea</taxon>
        <taxon>Ixodidae</taxon>
        <taxon>Rhipicephalinae</taxon>
        <taxon>Rhipicephalus</taxon>
        <taxon>Rhipicephalus</taxon>
    </lineage>
</organism>
<gene>
    <name evidence="1" type="ORF">HPB52_020620</name>
</gene>